<evidence type="ECO:0000256" key="2">
    <source>
        <dbReference type="ARBA" id="ARBA00002681"/>
    </source>
</evidence>
<proteinExistence type="inferred from homology"/>
<keyword evidence="10" id="KW-1185">Reference proteome</keyword>
<dbReference type="GO" id="GO:0005975">
    <property type="term" value="P:carbohydrate metabolic process"/>
    <property type="evidence" value="ECO:0007669"/>
    <property type="project" value="UniProtKB-UniRule"/>
</dbReference>
<comment type="pathway">
    <text evidence="3 7">Carbohydrate degradation; pentose phosphate pathway; D-ribulose 5-phosphate from D-glucose 6-phosphate (oxidative stage): step 2/3.</text>
</comment>
<dbReference type="GO" id="GO:0006098">
    <property type="term" value="P:pentose-phosphate shunt"/>
    <property type="evidence" value="ECO:0007669"/>
    <property type="project" value="UniProtKB-UniPathway"/>
</dbReference>
<dbReference type="InterPro" id="IPR006148">
    <property type="entry name" value="Glc/Gal-6P_isomerase"/>
</dbReference>
<dbReference type="SUPFAM" id="SSF100950">
    <property type="entry name" value="NagB/RpiA/CoA transferase-like"/>
    <property type="match status" value="1"/>
</dbReference>
<dbReference type="PANTHER" id="PTHR11054">
    <property type="entry name" value="6-PHOSPHOGLUCONOLACTONASE"/>
    <property type="match status" value="1"/>
</dbReference>
<dbReference type="AlphaFoldDB" id="A0A8J3DQ48"/>
<evidence type="ECO:0000256" key="7">
    <source>
        <dbReference type="RuleBase" id="RU365095"/>
    </source>
</evidence>
<dbReference type="UniPathway" id="UPA00115">
    <property type="reaction ID" value="UER00409"/>
</dbReference>
<evidence type="ECO:0000313" key="10">
    <source>
        <dbReference type="Proteomes" id="UP000630142"/>
    </source>
</evidence>
<dbReference type="InterPro" id="IPR039104">
    <property type="entry name" value="6PGL"/>
</dbReference>
<gene>
    <name evidence="7" type="primary">pgl</name>
    <name evidence="9" type="ORF">GCM10016234_20000</name>
</gene>
<reference evidence="9" key="2">
    <citation type="submission" date="2020-09" db="EMBL/GenBank/DDBJ databases">
        <authorList>
            <person name="Sun Q."/>
            <person name="Kim S."/>
        </authorList>
    </citation>
    <scope>NUCLEOTIDE SEQUENCE</scope>
    <source>
        <strain evidence="9">KCTC 42249</strain>
    </source>
</reference>
<dbReference type="Proteomes" id="UP000630142">
    <property type="component" value="Unassembled WGS sequence"/>
</dbReference>
<dbReference type="InterPro" id="IPR037171">
    <property type="entry name" value="NagB/RpiA_transferase-like"/>
</dbReference>
<evidence type="ECO:0000313" key="9">
    <source>
        <dbReference type="EMBL" id="GHD14430.1"/>
    </source>
</evidence>
<comment type="caution">
    <text evidence="9">The sequence shown here is derived from an EMBL/GenBank/DDBJ whole genome shotgun (WGS) entry which is preliminary data.</text>
</comment>
<dbReference type="NCBIfam" id="TIGR01198">
    <property type="entry name" value="pgl"/>
    <property type="match status" value="1"/>
</dbReference>
<dbReference type="InterPro" id="IPR005900">
    <property type="entry name" value="6-phosphogluconolactonase_DevB"/>
</dbReference>
<protein>
    <recommendedName>
        <fullName evidence="6 7">6-phosphogluconolactonase</fullName>
        <shortName evidence="7">6PGL</shortName>
        <ecNumber evidence="5 7">3.1.1.31</ecNumber>
    </recommendedName>
</protein>
<comment type="catalytic activity">
    <reaction evidence="1 7">
        <text>6-phospho-D-glucono-1,5-lactone + H2O = 6-phospho-D-gluconate + H(+)</text>
        <dbReference type="Rhea" id="RHEA:12556"/>
        <dbReference type="ChEBI" id="CHEBI:15377"/>
        <dbReference type="ChEBI" id="CHEBI:15378"/>
        <dbReference type="ChEBI" id="CHEBI:57955"/>
        <dbReference type="ChEBI" id="CHEBI:58759"/>
        <dbReference type="EC" id="3.1.1.31"/>
    </reaction>
</comment>
<organism evidence="9 10">
    <name type="scientific">Tianweitania populi</name>
    <dbReference type="NCBI Taxonomy" id="1607949"/>
    <lineage>
        <taxon>Bacteria</taxon>
        <taxon>Pseudomonadati</taxon>
        <taxon>Pseudomonadota</taxon>
        <taxon>Alphaproteobacteria</taxon>
        <taxon>Hyphomicrobiales</taxon>
        <taxon>Phyllobacteriaceae</taxon>
        <taxon>Tianweitania</taxon>
    </lineage>
</organism>
<sequence length="238" mass="25576">MIADPRWHRFATPEQLADRFAGDMADFLKIAISQRGQALLAVSGGTTPAAFFRALSTHDLPWTDVTVVPVDERFVPTTSERSNEKLIRQNLLVNKAAAARFTPLYHDVADISDAAKLADRAVTDLPLPFDVVVLGMGGDGHTASFFPDSPELTGAIDPAASHHVLAVTAPSADEPRLTLTLPVLLSAGLIALHIEGAEKHSLLETVLAEPHPREKPIGAVLLHAAKPLDIYWAPKKGE</sequence>
<comment type="function">
    <text evidence="2 7">Hydrolysis of 6-phosphogluconolactone to 6-phosphogluconate.</text>
</comment>
<dbReference type="RefSeq" id="WP_189503446.1">
    <property type="nucleotide sequence ID" value="NZ_BMZQ01000002.1"/>
</dbReference>
<evidence type="ECO:0000256" key="3">
    <source>
        <dbReference type="ARBA" id="ARBA00004961"/>
    </source>
</evidence>
<evidence type="ECO:0000256" key="5">
    <source>
        <dbReference type="ARBA" id="ARBA00013198"/>
    </source>
</evidence>
<dbReference type="Pfam" id="PF01182">
    <property type="entry name" value="Glucosamine_iso"/>
    <property type="match status" value="1"/>
</dbReference>
<evidence type="ECO:0000259" key="8">
    <source>
        <dbReference type="Pfam" id="PF01182"/>
    </source>
</evidence>
<name>A0A8J3DQ48_9HYPH</name>
<reference evidence="9" key="1">
    <citation type="journal article" date="2014" name="Int. J. Syst. Evol. Microbiol.">
        <title>Complete genome sequence of Corynebacterium casei LMG S-19264T (=DSM 44701T), isolated from a smear-ripened cheese.</title>
        <authorList>
            <consortium name="US DOE Joint Genome Institute (JGI-PGF)"/>
            <person name="Walter F."/>
            <person name="Albersmeier A."/>
            <person name="Kalinowski J."/>
            <person name="Ruckert C."/>
        </authorList>
    </citation>
    <scope>NUCLEOTIDE SEQUENCE</scope>
    <source>
        <strain evidence="9">KCTC 42249</strain>
    </source>
</reference>
<keyword evidence="7" id="KW-0378">Hydrolase</keyword>
<dbReference type="EC" id="3.1.1.31" evidence="5 7"/>
<accession>A0A8J3DQ48</accession>
<feature type="domain" description="Glucosamine/galactosamine-6-phosphate isomerase" evidence="8">
    <location>
        <begin position="12"/>
        <end position="221"/>
    </location>
</feature>
<evidence type="ECO:0000256" key="6">
    <source>
        <dbReference type="ARBA" id="ARBA00020337"/>
    </source>
</evidence>
<evidence type="ECO:0000256" key="1">
    <source>
        <dbReference type="ARBA" id="ARBA00000832"/>
    </source>
</evidence>
<dbReference type="GO" id="GO:0017057">
    <property type="term" value="F:6-phosphogluconolactonase activity"/>
    <property type="evidence" value="ECO:0007669"/>
    <property type="project" value="UniProtKB-UniRule"/>
</dbReference>
<dbReference type="Gene3D" id="3.40.50.1360">
    <property type="match status" value="1"/>
</dbReference>
<comment type="similarity">
    <text evidence="4 7">Belongs to the glucosamine/galactosamine-6-phosphate isomerase family. 6-phosphogluconolactonase subfamily.</text>
</comment>
<dbReference type="PANTHER" id="PTHR11054:SF0">
    <property type="entry name" value="6-PHOSPHOGLUCONOLACTONASE"/>
    <property type="match status" value="1"/>
</dbReference>
<dbReference type="EMBL" id="BMZQ01000002">
    <property type="protein sequence ID" value="GHD14430.1"/>
    <property type="molecule type" value="Genomic_DNA"/>
</dbReference>
<dbReference type="CDD" id="cd01400">
    <property type="entry name" value="6PGL"/>
    <property type="match status" value="1"/>
</dbReference>
<evidence type="ECO:0000256" key="4">
    <source>
        <dbReference type="ARBA" id="ARBA00010662"/>
    </source>
</evidence>